<dbReference type="GO" id="GO:0005041">
    <property type="term" value="F:low-density lipoprotein particle receptor activity"/>
    <property type="evidence" value="ECO:0007669"/>
    <property type="project" value="TreeGrafter"/>
</dbReference>
<sequence>VEQMAIDWLTGNFYFVDDVDDRLFVCDKKGDTCIILLDVELYNPKSIALDPTSG</sequence>
<reference evidence="1 2" key="1">
    <citation type="journal article" date="2018" name="Nat. Ecol. Evol.">
        <title>Shark genomes provide insights into elasmobranch evolution and the origin of vertebrates.</title>
        <authorList>
            <person name="Hara Y"/>
            <person name="Yamaguchi K"/>
            <person name="Onimaru K"/>
            <person name="Kadota M"/>
            <person name="Koyanagi M"/>
            <person name="Keeley SD"/>
            <person name="Tatsumi K"/>
            <person name="Tanaka K"/>
            <person name="Motone F"/>
            <person name="Kageyama Y"/>
            <person name="Nozu R"/>
            <person name="Adachi N"/>
            <person name="Nishimura O"/>
            <person name="Nakagawa R"/>
            <person name="Tanegashima C"/>
            <person name="Kiyatake I"/>
            <person name="Matsumoto R"/>
            <person name="Murakumo K"/>
            <person name="Nishida K"/>
            <person name="Terakita A"/>
            <person name="Kuratani S"/>
            <person name="Sato K"/>
            <person name="Hyodo S Kuraku.S."/>
        </authorList>
    </citation>
    <scope>NUCLEOTIDE SEQUENCE [LARGE SCALE GENOMIC DNA]</scope>
</reference>
<dbReference type="AlphaFoldDB" id="A0A401TVZ3"/>
<name>A0A401TVZ3_CHIPU</name>
<evidence type="ECO:0000313" key="2">
    <source>
        <dbReference type="Proteomes" id="UP000287033"/>
    </source>
</evidence>
<proteinExistence type="predicted"/>
<dbReference type="PANTHER" id="PTHR22722">
    <property type="entry name" value="LOW-DENSITY LIPOPROTEIN RECEPTOR-RELATED PROTEIN 2-RELATED"/>
    <property type="match status" value="1"/>
</dbReference>
<organism evidence="1 2">
    <name type="scientific">Chiloscyllium punctatum</name>
    <name type="common">Brownbanded bambooshark</name>
    <name type="synonym">Hemiscyllium punctatum</name>
    <dbReference type="NCBI Taxonomy" id="137246"/>
    <lineage>
        <taxon>Eukaryota</taxon>
        <taxon>Metazoa</taxon>
        <taxon>Chordata</taxon>
        <taxon>Craniata</taxon>
        <taxon>Vertebrata</taxon>
        <taxon>Chondrichthyes</taxon>
        <taxon>Elasmobranchii</taxon>
        <taxon>Galeomorphii</taxon>
        <taxon>Galeoidea</taxon>
        <taxon>Orectolobiformes</taxon>
        <taxon>Hemiscylliidae</taxon>
        <taxon>Chiloscyllium</taxon>
    </lineage>
</organism>
<dbReference type="GO" id="GO:0005886">
    <property type="term" value="C:plasma membrane"/>
    <property type="evidence" value="ECO:0007669"/>
    <property type="project" value="TreeGrafter"/>
</dbReference>
<accession>A0A401TVZ3</accession>
<protein>
    <recommendedName>
        <fullName evidence="3">SMP-30/Gluconolactonase/LRE-like region domain-containing protein</fullName>
    </recommendedName>
</protein>
<dbReference type="Gene3D" id="2.120.10.30">
    <property type="entry name" value="TolB, C-terminal domain"/>
    <property type="match status" value="1"/>
</dbReference>
<feature type="non-terminal residue" evidence="1">
    <location>
        <position position="1"/>
    </location>
</feature>
<dbReference type="InterPro" id="IPR051221">
    <property type="entry name" value="LDLR-related"/>
</dbReference>
<dbReference type="PANTHER" id="PTHR22722:SF5">
    <property type="entry name" value="LOW-DENSITY LIPOPROTEIN RECEPTOR-RELATED PROTEIN 1B"/>
    <property type="match status" value="1"/>
</dbReference>
<evidence type="ECO:0008006" key="3">
    <source>
        <dbReference type="Google" id="ProtNLM"/>
    </source>
</evidence>
<dbReference type="GO" id="GO:0043235">
    <property type="term" value="C:receptor complex"/>
    <property type="evidence" value="ECO:0007669"/>
    <property type="project" value="TreeGrafter"/>
</dbReference>
<dbReference type="OrthoDB" id="10066840at2759"/>
<dbReference type="EMBL" id="BEZZ01199893">
    <property type="protein sequence ID" value="GCC46809.1"/>
    <property type="molecule type" value="Genomic_DNA"/>
</dbReference>
<dbReference type="Proteomes" id="UP000287033">
    <property type="component" value="Unassembled WGS sequence"/>
</dbReference>
<dbReference type="InterPro" id="IPR011042">
    <property type="entry name" value="6-blade_b-propeller_TolB-like"/>
</dbReference>
<dbReference type="SUPFAM" id="SSF63825">
    <property type="entry name" value="YWTD domain"/>
    <property type="match status" value="1"/>
</dbReference>
<keyword evidence="2" id="KW-1185">Reference proteome</keyword>
<evidence type="ECO:0000313" key="1">
    <source>
        <dbReference type="EMBL" id="GCC46809.1"/>
    </source>
</evidence>
<dbReference type="STRING" id="137246.A0A401TVZ3"/>
<comment type="caution">
    <text evidence="1">The sequence shown here is derived from an EMBL/GenBank/DDBJ whole genome shotgun (WGS) entry which is preliminary data.</text>
</comment>
<gene>
    <name evidence="1" type="ORF">chiPu_0031064</name>
</gene>